<dbReference type="AlphaFoldDB" id="A0AAD2CE20"/>
<accession>A0AAD2CE20</accession>
<dbReference type="PANTHER" id="PTHR43642">
    <property type="entry name" value="HYBRID SIGNAL TRANSDUCTION HISTIDINE KINASE G"/>
    <property type="match status" value="1"/>
</dbReference>
<evidence type="ECO:0000256" key="1">
    <source>
        <dbReference type="SAM" id="MobiDB-lite"/>
    </source>
</evidence>
<evidence type="ECO:0000313" key="3">
    <source>
        <dbReference type="Proteomes" id="UP001295423"/>
    </source>
</evidence>
<dbReference type="Gene3D" id="3.40.50.300">
    <property type="entry name" value="P-loop containing nucleotide triphosphate hydrolases"/>
    <property type="match status" value="1"/>
</dbReference>
<dbReference type="EMBL" id="CAKOGP040000017">
    <property type="protein sequence ID" value="CAJ1927512.1"/>
    <property type="molecule type" value="Genomic_DNA"/>
</dbReference>
<comment type="caution">
    <text evidence="2">The sequence shown here is derived from an EMBL/GenBank/DDBJ whole genome shotgun (WGS) entry which is preliminary data.</text>
</comment>
<dbReference type="InterPro" id="IPR027417">
    <property type="entry name" value="P-loop_NTPase"/>
</dbReference>
<feature type="region of interest" description="Disordered" evidence="1">
    <location>
        <begin position="1"/>
        <end position="34"/>
    </location>
</feature>
<evidence type="ECO:0000313" key="2">
    <source>
        <dbReference type="EMBL" id="CAJ1927512.1"/>
    </source>
</evidence>
<dbReference type="PANTHER" id="PTHR43642:SF1">
    <property type="entry name" value="HYBRID SIGNAL TRANSDUCTION HISTIDINE KINASE G"/>
    <property type="match status" value="1"/>
</dbReference>
<dbReference type="InterPro" id="IPR053159">
    <property type="entry name" value="Hybrid_Histidine_Kinase"/>
</dbReference>
<protein>
    <submittedName>
        <fullName evidence="2">Uncharacterized protein</fullName>
    </submittedName>
</protein>
<proteinExistence type="predicted"/>
<feature type="compositionally biased region" description="Basic and acidic residues" evidence="1">
    <location>
        <begin position="1"/>
        <end position="12"/>
    </location>
</feature>
<dbReference type="SUPFAM" id="SSF52540">
    <property type="entry name" value="P-loop containing nucleoside triphosphate hydrolases"/>
    <property type="match status" value="1"/>
</dbReference>
<dbReference type="Proteomes" id="UP001295423">
    <property type="component" value="Unassembled WGS sequence"/>
</dbReference>
<reference evidence="2" key="1">
    <citation type="submission" date="2023-08" db="EMBL/GenBank/DDBJ databases">
        <authorList>
            <person name="Audoor S."/>
            <person name="Bilcke G."/>
        </authorList>
    </citation>
    <scope>NUCLEOTIDE SEQUENCE</scope>
</reference>
<organism evidence="2 3">
    <name type="scientific">Cylindrotheca closterium</name>
    <dbReference type="NCBI Taxonomy" id="2856"/>
    <lineage>
        <taxon>Eukaryota</taxon>
        <taxon>Sar</taxon>
        <taxon>Stramenopiles</taxon>
        <taxon>Ochrophyta</taxon>
        <taxon>Bacillariophyta</taxon>
        <taxon>Bacillariophyceae</taxon>
        <taxon>Bacillariophycidae</taxon>
        <taxon>Bacillariales</taxon>
        <taxon>Bacillariaceae</taxon>
        <taxon>Cylindrotheca</taxon>
    </lineage>
</organism>
<keyword evidence="3" id="KW-1185">Reference proteome</keyword>
<sequence>MKEIDSHSELDASLRTSVSQRSSEAPMVQRPNRTSKLAQRTLAGLTINKLKIHLVGMIGREKESEVLQTHLRTMIQQASNAIDDGENAKSNRTGMRASKVEKKLVFIQGFAGVGKTTLARTIKKDVNSTAKVFFAEGKFDLDDNKDEPYSGIAKTYSGIIQELWRTNRDMLLKLENSCPRILVVRSNR</sequence>
<gene>
    <name evidence="2" type="ORF">CYCCA115_LOCUS1317</name>
</gene>
<feature type="compositionally biased region" description="Polar residues" evidence="1">
    <location>
        <begin position="14"/>
        <end position="23"/>
    </location>
</feature>
<name>A0AAD2CE20_9STRA</name>